<feature type="region of interest" description="Disordered" evidence="1">
    <location>
        <begin position="89"/>
        <end position="112"/>
    </location>
</feature>
<gene>
    <name evidence="2" type="ORF">NPIL_95191</name>
</gene>
<organism evidence="2 3">
    <name type="scientific">Nephila pilipes</name>
    <name type="common">Giant wood spider</name>
    <name type="synonym">Nephila maculata</name>
    <dbReference type="NCBI Taxonomy" id="299642"/>
    <lineage>
        <taxon>Eukaryota</taxon>
        <taxon>Metazoa</taxon>
        <taxon>Ecdysozoa</taxon>
        <taxon>Arthropoda</taxon>
        <taxon>Chelicerata</taxon>
        <taxon>Arachnida</taxon>
        <taxon>Araneae</taxon>
        <taxon>Araneomorphae</taxon>
        <taxon>Entelegynae</taxon>
        <taxon>Araneoidea</taxon>
        <taxon>Nephilidae</taxon>
        <taxon>Nephila</taxon>
    </lineage>
</organism>
<reference evidence="2" key="1">
    <citation type="submission" date="2020-08" db="EMBL/GenBank/DDBJ databases">
        <title>Multicomponent nature underlies the extraordinary mechanical properties of spider dragline silk.</title>
        <authorList>
            <person name="Kono N."/>
            <person name="Nakamura H."/>
            <person name="Mori M."/>
            <person name="Yoshida Y."/>
            <person name="Ohtoshi R."/>
            <person name="Malay A.D."/>
            <person name="Moran D.A.P."/>
            <person name="Tomita M."/>
            <person name="Numata K."/>
            <person name="Arakawa K."/>
        </authorList>
    </citation>
    <scope>NUCLEOTIDE SEQUENCE</scope>
</reference>
<accession>A0A8X6TWH7</accession>
<feature type="compositionally biased region" description="Basic residues" evidence="1">
    <location>
        <begin position="103"/>
        <end position="112"/>
    </location>
</feature>
<dbReference type="OrthoDB" id="10338000at2759"/>
<evidence type="ECO:0000313" key="3">
    <source>
        <dbReference type="Proteomes" id="UP000887013"/>
    </source>
</evidence>
<protein>
    <submittedName>
        <fullName evidence="2">Uncharacterized protein</fullName>
    </submittedName>
</protein>
<name>A0A8X6TWH7_NEPPI</name>
<keyword evidence="3" id="KW-1185">Reference proteome</keyword>
<proteinExistence type="predicted"/>
<evidence type="ECO:0000256" key="1">
    <source>
        <dbReference type="SAM" id="MobiDB-lite"/>
    </source>
</evidence>
<evidence type="ECO:0000313" key="2">
    <source>
        <dbReference type="EMBL" id="GFT50864.1"/>
    </source>
</evidence>
<dbReference type="AlphaFoldDB" id="A0A8X6TWH7"/>
<dbReference type="EMBL" id="BMAW01065533">
    <property type="protein sequence ID" value="GFT50864.1"/>
    <property type="molecule type" value="Genomic_DNA"/>
</dbReference>
<comment type="caution">
    <text evidence="2">The sequence shown here is derived from an EMBL/GenBank/DDBJ whole genome shotgun (WGS) entry which is preliminary data.</text>
</comment>
<sequence>METNCHRNGRCLQIKRDKEFNQRGREPLWVHWGITPTFVSYPPPLCDSCNCACFHAERLSSFPEQAGMIFVKGLHSKLSNVTLFQKAGRTEEQPANASSERSSKRHRISLLL</sequence>
<dbReference type="Proteomes" id="UP000887013">
    <property type="component" value="Unassembled WGS sequence"/>
</dbReference>